<evidence type="ECO:0000313" key="1">
    <source>
        <dbReference type="EMBL" id="KAJ1886090.1"/>
    </source>
</evidence>
<protein>
    <submittedName>
        <fullName evidence="1">Uncharacterized protein</fullName>
    </submittedName>
</protein>
<organism evidence="1 2">
    <name type="scientific">Kickxella alabastrina</name>
    <dbReference type="NCBI Taxonomy" id="61397"/>
    <lineage>
        <taxon>Eukaryota</taxon>
        <taxon>Fungi</taxon>
        <taxon>Fungi incertae sedis</taxon>
        <taxon>Zoopagomycota</taxon>
        <taxon>Kickxellomycotina</taxon>
        <taxon>Kickxellomycetes</taxon>
        <taxon>Kickxellales</taxon>
        <taxon>Kickxellaceae</taxon>
        <taxon>Kickxella</taxon>
    </lineage>
</organism>
<keyword evidence="2" id="KW-1185">Reference proteome</keyword>
<proteinExistence type="predicted"/>
<dbReference type="Proteomes" id="UP001150581">
    <property type="component" value="Unassembled WGS sequence"/>
</dbReference>
<comment type="caution">
    <text evidence="1">The sequence shown here is derived from an EMBL/GenBank/DDBJ whole genome shotgun (WGS) entry which is preliminary data.</text>
</comment>
<dbReference type="EMBL" id="JANBPG010002352">
    <property type="protein sequence ID" value="KAJ1886090.1"/>
    <property type="molecule type" value="Genomic_DNA"/>
</dbReference>
<accession>A0ACC1I4F8</accession>
<evidence type="ECO:0000313" key="2">
    <source>
        <dbReference type="Proteomes" id="UP001150581"/>
    </source>
</evidence>
<reference evidence="1" key="1">
    <citation type="submission" date="2022-07" db="EMBL/GenBank/DDBJ databases">
        <title>Phylogenomic reconstructions and comparative analyses of Kickxellomycotina fungi.</title>
        <authorList>
            <person name="Reynolds N.K."/>
            <person name="Stajich J.E."/>
            <person name="Barry K."/>
            <person name="Grigoriev I.V."/>
            <person name="Crous P."/>
            <person name="Smith M.E."/>
        </authorList>
    </citation>
    <scope>NUCLEOTIDE SEQUENCE</scope>
    <source>
        <strain evidence="1">Benny 63K</strain>
    </source>
</reference>
<sequence>MACVLPTYAHLKDHWPKRIKACLIIDDALKVPREYKGDTYEAFKTFILERFPVNVAKAHRRMKMCTPDYLADLPLDAAIVRARADYDAMGTYWDWDVPVRGIAGRVPAEVCLKYGFDQYKVVSGRDIIDTMDRIIKNVALGRPGKTMPAKIAQPTQPAQPAQPARRAEPAVEVPDVVPGGLPHFTCWTNGVKTKMVLSTGSSMSMIRMDKVTRLGLTPDLNERTKWASGGIQPNWTLGTVKLTARIGGVTVDHTVHVSDTLLAPMVAGTDTISQLFNNVNPTASVMVTRAGYSVPILVNPKKPDEPLYIYAINPA</sequence>
<gene>
    <name evidence="1" type="ORF">LPJ66_009800</name>
</gene>
<name>A0ACC1I4F8_9FUNG</name>